<organism evidence="7 8">
    <name type="scientific">Coilia grayii</name>
    <name type="common">Gray's grenadier anchovy</name>
    <dbReference type="NCBI Taxonomy" id="363190"/>
    <lineage>
        <taxon>Eukaryota</taxon>
        <taxon>Metazoa</taxon>
        <taxon>Chordata</taxon>
        <taxon>Craniata</taxon>
        <taxon>Vertebrata</taxon>
        <taxon>Euteleostomi</taxon>
        <taxon>Actinopterygii</taxon>
        <taxon>Neopterygii</taxon>
        <taxon>Teleostei</taxon>
        <taxon>Clupei</taxon>
        <taxon>Clupeiformes</taxon>
        <taxon>Clupeoidei</taxon>
        <taxon>Engraulidae</taxon>
        <taxon>Coilinae</taxon>
        <taxon>Coilia</taxon>
    </lineage>
</organism>
<dbReference type="InterPro" id="IPR045058">
    <property type="entry name" value="GIMA/IAN/Toc"/>
</dbReference>
<dbReference type="PANTHER" id="PTHR10903:SF62">
    <property type="entry name" value="GTPASE IMAP FAMILY MEMBER 4-LIKE-RELATED"/>
    <property type="match status" value="1"/>
</dbReference>
<evidence type="ECO:0000256" key="4">
    <source>
        <dbReference type="SAM" id="Coils"/>
    </source>
</evidence>
<dbReference type="AlphaFoldDB" id="A0ABD1IW41"/>
<evidence type="ECO:0000313" key="8">
    <source>
        <dbReference type="Proteomes" id="UP001591681"/>
    </source>
</evidence>
<keyword evidence="4" id="KW-0175">Coiled coil</keyword>
<keyword evidence="5" id="KW-1133">Transmembrane helix</keyword>
<feature type="transmembrane region" description="Helical" evidence="5">
    <location>
        <begin position="247"/>
        <end position="264"/>
    </location>
</feature>
<keyword evidence="3" id="KW-0342">GTP-binding</keyword>
<evidence type="ECO:0000256" key="5">
    <source>
        <dbReference type="SAM" id="Phobius"/>
    </source>
</evidence>
<dbReference type="GO" id="GO:0005525">
    <property type="term" value="F:GTP binding"/>
    <property type="evidence" value="ECO:0007669"/>
    <property type="project" value="UniProtKB-KW"/>
</dbReference>
<dbReference type="InterPro" id="IPR027417">
    <property type="entry name" value="P-loop_NTPase"/>
</dbReference>
<proteinExistence type="inferred from homology"/>
<dbReference type="SUPFAM" id="SSF52540">
    <property type="entry name" value="P-loop containing nucleoside triphosphate hydrolases"/>
    <property type="match status" value="1"/>
</dbReference>
<comment type="similarity">
    <text evidence="1">Belongs to the TRAFAC class TrmE-Era-EngA-EngB-Septin-like GTPase superfamily. AIG1/Toc34/Toc159-like paraseptin GTPase family. IAN subfamily.</text>
</comment>
<evidence type="ECO:0000313" key="7">
    <source>
        <dbReference type="EMBL" id="KAL2079183.1"/>
    </source>
</evidence>
<sequence length="292" mass="32237">MSSPESTTHKCSVQSNKVNGRLISVIDTPGFFDTRLTEEQLKPAIVRCITECSPGPHAFVIVLRAGRYTEQEMAVVRKITESFGDEAFRYAIVLFTYGDDEIDDDECDTIEEFVETSEELKELVDKCGGRCHVIDNKYWAKAQKGYMSNKRQVEKLLKTIDKMVTANGGSCYTNDMLQVVEQGIQAEMARLQQADVEKDEEELKREAKENIHRVLMMILGGVAGALLGALFGLAVTALSPDPASKTVFILLGTVQGAIAGVKAARHEKNIKSALSKAFQANLCCFTDRLAND</sequence>
<keyword evidence="2" id="KW-0547">Nucleotide-binding</keyword>
<dbReference type="FunFam" id="3.40.50.300:FF:000366">
    <property type="entry name" value="GTPase, IMAP family member 2"/>
    <property type="match status" value="1"/>
</dbReference>
<keyword evidence="8" id="KW-1185">Reference proteome</keyword>
<evidence type="ECO:0000256" key="3">
    <source>
        <dbReference type="ARBA" id="ARBA00023134"/>
    </source>
</evidence>
<dbReference type="Proteomes" id="UP001591681">
    <property type="component" value="Unassembled WGS sequence"/>
</dbReference>
<name>A0ABD1IW41_9TELE</name>
<dbReference type="Pfam" id="PF04548">
    <property type="entry name" value="AIG1"/>
    <property type="match status" value="1"/>
</dbReference>
<keyword evidence="5" id="KW-0472">Membrane</keyword>
<dbReference type="Gene3D" id="3.40.50.300">
    <property type="entry name" value="P-loop containing nucleotide triphosphate hydrolases"/>
    <property type="match status" value="1"/>
</dbReference>
<gene>
    <name evidence="7" type="ORF">ACEWY4_024927</name>
</gene>
<keyword evidence="5" id="KW-0812">Transmembrane</keyword>
<accession>A0ABD1IW41</accession>
<feature type="coiled-coil region" evidence="4">
    <location>
        <begin position="184"/>
        <end position="211"/>
    </location>
</feature>
<protein>
    <recommendedName>
        <fullName evidence="6">AIG1-type G domain-containing protein</fullName>
    </recommendedName>
</protein>
<reference evidence="7 8" key="1">
    <citation type="submission" date="2024-09" db="EMBL/GenBank/DDBJ databases">
        <title>A chromosome-level genome assembly of Gray's grenadier anchovy, Coilia grayii.</title>
        <authorList>
            <person name="Fu Z."/>
        </authorList>
    </citation>
    <scope>NUCLEOTIDE SEQUENCE [LARGE SCALE GENOMIC DNA]</scope>
    <source>
        <strain evidence="7">G4</strain>
        <tissue evidence="7">Muscle</tissue>
    </source>
</reference>
<dbReference type="PROSITE" id="PS51720">
    <property type="entry name" value="G_AIG1"/>
    <property type="match status" value="1"/>
</dbReference>
<evidence type="ECO:0000259" key="6">
    <source>
        <dbReference type="PROSITE" id="PS51720"/>
    </source>
</evidence>
<comment type="caution">
    <text evidence="7">The sequence shown here is derived from an EMBL/GenBank/DDBJ whole genome shotgun (WGS) entry which is preliminary data.</text>
</comment>
<feature type="transmembrane region" description="Helical" evidence="5">
    <location>
        <begin position="214"/>
        <end position="235"/>
    </location>
</feature>
<evidence type="ECO:0000256" key="2">
    <source>
        <dbReference type="ARBA" id="ARBA00022741"/>
    </source>
</evidence>
<dbReference type="PANTHER" id="PTHR10903">
    <property type="entry name" value="GTPASE, IMAP FAMILY MEMBER-RELATED"/>
    <property type="match status" value="1"/>
</dbReference>
<dbReference type="EMBL" id="JBHFQA010000022">
    <property type="protein sequence ID" value="KAL2079183.1"/>
    <property type="molecule type" value="Genomic_DNA"/>
</dbReference>
<feature type="domain" description="AIG1-type G" evidence="6">
    <location>
        <begin position="1"/>
        <end position="181"/>
    </location>
</feature>
<evidence type="ECO:0000256" key="1">
    <source>
        <dbReference type="ARBA" id="ARBA00008535"/>
    </source>
</evidence>
<dbReference type="InterPro" id="IPR006703">
    <property type="entry name" value="G_AIG1"/>
</dbReference>